<dbReference type="InterPro" id="IPR046342">
    <property type="entry name" value="CBS_dom_sf"/>
</dbReference>
<dbReference type="Proteomes" id="UP001464387">
    <property type="component" value="Unassembled WGS sequence"/>
</dbReference>
<evidence type="ECO:0000259" key="1">
    <source>
        <dbReference type="SMART" id="SM00116"/>
    </source>
</evidence>
<dbReference type="Gene3D" id="3.10.580.10">
    <property type="entry name" value="CBS-domain"/>
    <property type="match status" value="1"/>
</dbReference>
<organism evidence="2 3">
    <name type="scientific">Mesorhizobium opportunistum</name>
    <dbReference type="NCBI Taxonomy" id="593909"/>
    <lineage>
        <taxon>Bacteria</taxon>
        <taxon>Pseudomonadati</taxon>
        <taxon>Pseudomonadota</taxon>
        <taxon>Alphaproteobacteria</taxon>
        <taxon>Hyphomicrobiales</taxon>
        <taxon>Phyllobacteriaceae</taxon>
        <taxon>Mesorhizobium</taxon>
    </lineage>
</organism>
<sequence length="55" mass="6236">MTTHLISAPPVDLMMQHRINNVPIVDRERVVGIITRTDLLLVLIRHAETGNHATR</sequence>
<dbReference type="Pfam" id="PF00571">
    <property type="entry name" value="CBS"/>
    <property type="match status" value="1"/>
</dbReference>
<dbReference type="InterPro" id="IPR000644">
    <property type="entry name" value="CBS_dom"/>
</dbReference>
<gene>
    <name evidence="2" type="ORF">NKI33_05050</name>
</gene>
<dbReference type="EMBL" id="JAMYPJ010000005">
    <property type="protein sequence ID" value="MER8932332.1"/>
    <property type="molecule type" value="Genomic_DNA"/>
</dbReference>
<keyword evidence="3" id="KW-1185">Reference proteome</keyword>
<proteinExistence type="predicted"/>
<dbReference type="RefSeq" id="WP_348625571.1">
    <property type="nucleotide sequence ID" value="NZ_JAMYMY010000004.1"/>
</dbReference>
<name>A0ABV1YAZ7_9HYPH</name>
<dbReference type="SUPFAM" id="SSF54631">
    <property type="entry name" value="CBS-domain pair"/>
    <property type="match status" value="1"/>
</dbReference>
<feature type="domain" description="CBS" evidence="1">
    <location>
        <begin position="4"/>
        <end position="44"/>
    </location>
</feature>
<dbReference type="SMART" id="SM00116">
    <property type="entry name" value="CBS"/>
    <property type="match status" value="1"/>
</dbReference>
<reference evidence="2 3" key="1">
    <citation type="journal article" date="2024" name="Proc. Natl. Acad. Sci. U.S.A.">
        <title>The evolutionary genomics of adaptation to stress in wild rhizobium bacteria.</title>
        <authorList>
            <person name="Kehlet-Delgado H."/>
            <person name="Montoya A.P."/>
            <person name="Jensen K.T."/>
            <person name="Wendlandt C.E."/>
            <person name="Dexheimer C."/>
            <person name="Roberts M."/>
            <person name="Torres Martinez L."/>
            <person name="Friesen M.L."/>
            <person name="Griffitts J.S."/>
            <person name="Porter S.S."/>
        </authorList>
    </citation>
    <scope>NUCLEOTIDE SEQUENCE [LARGE SCALE GENOMIC DNA]</scope>
    <source>
        <strain evidence="2 3">M0729</strain>
    </source>
</reference>
<comment type="caution">
    <text evidence="2">The sequence shown here is derived from an EMBL/GenBank/DDBJ whole genome shotgun (WGS) entry which is preliminary data.</text>
</comment>
<protein>
    <submittedName>
        <fullName evidence="2">CBS domain-containing protein</fullName>
    </submittedName>
</protein>
<accession>A0ABV1YAZ7</accession>
<evidence type="ECO:0000313" key="3">
    <source>
        <dbReference type="Proteomes" id="UP001464387"/>
    </source>
</evidence>
<evidence type="ECO:0000313" key="2">
    <source>
        <dbReference type="EMBL" id="MER8932332.1"/>
    </source>
</evidence>